<feature type="domain" description="HTH araC/xylS-type" evidence="3">
    <location>
        <begin position="2"/>
        <end position="62"/>
    </location>
</feature>
<dbReference type="PROSITE" id="PS01124">
    <property type="entry name" value="HTH_ARAC_FAMILY_2"/>
    <property type="match status" value="1"/>
</dbReference>
<reference evidence="4 5" key="1">
    <citation type="submission" date="2024-02" db="EMBL/GenBank/DDBJ databases">
        <title>Complete sequences of two Paenibacillus sp. strains and one Lysinibacillus strain isolated from the environment on STAA medium highlight biotechnological potential.</title>
        <authorList>
            <person name="Attere S.A."/>
            <person name="Piche L.C."/>
            <person name="Intertaglia L."/>
            <person name="Lami R."/>
            <person name="Charette S.J."/>
            <person name="Vincent A.T."/>
        </authorList>
    </citation>
    <scope>NUCLEOTIDE SEQUENCE [LARGE SCALE GENOMIC DNA]</scope>
    <source>
        <strain evidence="4 5">Y5S-7</strain>
    </source>
</reference>
<name>A0ABD8AQ62_PAEAM</name>
<dbReference type="EMBL" id="CP145892">
    <property type="protein sequence ID" value="WWP19696.1"/>
    <property type="molecule type" value="Genomic_DNA"/>
</dbReference>
<evidence type="ECO:0000259" key="3">
    <source>
        <dbReference type="PROSITE" id="PS01124"/>
    </source>
</evidence>
<protein>
    <submittedName>
        <fullName evidence="4">AraC family transcriptional regulator</fullName>
    </submittedName>
</protein>
<accession>A0ABD8AQ62</accession>
<dbReference type="InterPro" id="IPR009057">
    <property type="entry name" value="Homeodomain-like_sf"/>
</dbReference>
<dbReference type="SUPFAM" id="SSF46689">
    <property type="entry name" value="Homeodomain-like"/>
    <property type="match status" value="1"/>
</dbReference>
<evidence type="ECO:0000256" key="2">
    <source>
        <dbReference type="ARBA" id="ARBA00023163"/>
    </source>
</evidence>
<dbReference type="AlphaFoldDB" id="A0ABD8AQ62"/>
<keyword evidence="1" id="KW-0805">Transcription regulation</keyword>
<dbReference type="InterPro" id="IPR018060">
    <property type="entry name" value="HTH_AraC"/>
</dbReference>
<dbReference type="GeneID" id="93478805"/>
<dbReference type="RefSeq" id="WP_338706999.1">
    <property type="nucleotide sequence ID" value="NZ_CP145892.1"/>
</dbReference>
<gene>
    <name evidence="4" type="ORF">V6668_25030</name>
</gene>
<organism evidence="4 5">
    <name type="scientific">Paenibacillus amylolyticus</name>
    <dbReference type="NCBI Taxonomy" id="1451"/>
    <lineage>
        <taxon>Bacteria</taxon>
        <taxon>Bacillati</taxon>
        <taxon>Bacillota</taxon>
        <taxon>Bacilli</taxon>
        <taxon>Bacillales</taxon>
        <taxon>Paenibacillaceae</taxon>
        <taxon>Paenibacillus</taxon>
    </lineage>
</organism>
<dbReference type="Proteomes" id="UP001364764">
    <property type="component" value="Chromosome"/>
</dbReference>
<evidence type="ECO:0000313" key="4">
    <source>
        <dbReference type="EMBL" id="WWP19696.1"/>
    </source>
</evidence>
<keyword evidence="2" id="KW-0804">Transcription</keyword>
<dbReference type="Gene3D" id="1.10.10.60">
    <property type="entry name" value="Homeodomain-like"/>
    <property type="match status" value="1"/>
</dbReference>
<sequence>MEKMMWWIEKHLDYEIRLGKMAADVHLSKSYASRIFHQETGSNITDYVTAQRLKQDYLRLDI</sequence>
<proteinExistence type="predicted"/>
<evidence type="ECO:0000313" key="5">
    <source>
        <dbReference type="Proteomes" id="UP001364764"/>
    </source>
</evidence>
<evidence type="ECO:0000256" key="1">
    <source>
        <dbReference type="ARBA" id="ARBA00023015"/>
    </source>
</evidence>